<evidence type="ECO:0000259" key="1">
    <source>
        <dbReference type="Pfam" id="PF10602"/>
    </source>
</evidence>
<dbReference type="GO" id="GO:0043161">
    <property type="term" value="P:proteasome-mediated ubiquitin-dependent protein catabolic process"/>
    <property type="evidence" value="ECO:0007669"/>
    <property type="project" value="TreeGrafter"/>
</dbReference>
<protein>
    <recommendedName>
        <fullName evidence="1">26S proteasome regulatory subunit Rpn7 N-terminal domain-containing protein</fullName>
    </recommendedName>
</protein>
<dbReference type="EMBL" id="GECU01009502">
    <property type="protein sequence ID" value="JAS98204.1"/>
    <property type="molecule type" value="Transcribed_RNA"/>
</dbReference>
<name>A0A1B6JGB4_9HEMI</name>
<gene>
    <name evidence="2" type="ORF">g.5409</name>
</gene>
<dbReference type="InterPro" id="IPR045135">
    <property type="entry name" value="Rpn7_N"/>
</dbReference>
<dbReference type="AlphaFoldDB" id="A0A1B6JGB4"/>
<reference evidence="2" key="1">
    <citation type="submission" date="2015-11" db="EMBL/GenBank/DDBJ databases">
        <title>De novo transcriptome assembly of four potential Pierce s Disease insect vectors from Arizona vineyards.</title>
        <authorList>
            <person name="Tassone E.E."/>
        </authorList>
    </citation>
    <scope>NUCLEOTIDE SEQUENCE</scope>
</reference>
<dbReference type="Gene3D" id="1.25.40.570">
    <property type="match status" value="1"/>
</dbReference>
<evidence type="ECO:0000313" key="2">
    <source>
        <dbReference type="EMBL" id="JAS98204.1"/>
    </source>
</evidence>
<dbReference type="Pfam" id="PF10602">
    <property type="entry name" value="RPN7"/>
    <property type="match status" value="1"/>
</dbReference>
<organism evidence="2">
    <name type="scientific">Homalodisca liturata</name>
    <dbReference type="NCBI Taxonomy" id="320908"/>
    <lineage>
        <taxon>Eukaryota</taxon>
        <taxon>Metazoa</taxon>
        <taxon>Ecdysozoa</taxon>
        <taxon>Arthropoda</taxon>
        <taxon>Hexapoda</taxon>
        <taxon>Insecta</taxon>
        <taxon>Pterygota</taxon>
        <taxon>Neoptera</taxon>
        <taxon>Paraneoptera</taxon>
        <taxon>Hemiptera</taxon>
        <taxon>Auchenorrhyncha</taxon>
        <taxon>Membracoidea</taxon>
        <taxon>Cicadellidae</taxon>
        <taxon>Cicadellinae</taxon>
        <taxon>Proconiini</taxon>
        <taxon>Homalodisca</taxon>
    </lineage>
</organism>
<feature type="non-terminal residue" evidence="2">
    <location>
        <position position="222"/>
    </location>
</feature>
<feature type="non-terminal residue" evidence="2">
    <location>
        <position position="1"/>
    </location>
</feature>
<proteinExistence type="predicted"/>
<sequence>LHFLICDAQRCGRTEDLRSYLVEKSNVNLYKRLVNEDVIPHSQADLDEMGRRISQTFEELEEAKSRDPDNDSHIFEINKKICEMHAQIMDMESFKNGVSEIIAAEPSLSLKMDIYLCKMRMAIILNDRAGLVESANLASEVFESICDWDRKNRCKVYLGVYNLIRAEFKEAALLFSEGLASFDAPELLEFNHLILYYVFSSLLSFTRTELNAKILENSEVRR</sequence>
<dbReference type="InterPro" id="IPR019585">
    <property type="entry name" value="Rpn7/CSN1"/>
</dbReference>
<dbReference type="PANTHER" id="PTHR14145">
    <property type="entry name" value="26S PROTESOME SUBUNIT 6"/>
    <property type="match status" value="1"/>
</dbReference>
<feature type="domain" description="26S proteasome regulatory subunit Rpn7 N-terminal" evidence="1">
    <location>
        <begin position="46"/>
        <end position="213"/>
    </location>
</feature>
<dbReference type="PANTHER" id="PTHR14145:SF1">
    <property type="entry name" value="26S PROTEASOME NON-ATPASE REGULATORY SUBUNIT 6"/>
    <property type="match status" value="1"/>
</dbReference>
<accession>A0A1B6JGB4</accession>